<evidence type="ECO:0000259" key="2">
    <source>
        <dbReference type="Pfam" id="PF00149"/>
    </source>
</evidence>
<keyword evidence="1" id="KW-0472">Membrane</keyword>
<gene>
    <name evidence="3" type="ORF">NPX36_05920</name>
</gene>
<sequence>MKQLSIKKILKFIFRGILIFIGLIFLLLLIIGFRVEHQDGTYDNWSGLRALFQKDRDFGIFINQQEKYELDGIDGPYLVNSSIYRVDSTNNLIKKTFKNSDSILVQVNNNDLDRFYFTKKDTITRNPFLYETPEKLIAISDVEGNFDGFSSFLQNNQVIDKNFNWIFGNGHLVLVGDFVDRGNNVVPVLWLIYKLEEQAEKQGGKVHYILGNHELLNFQGRYKYNDRKYVKVAKLIYEKENNKNAVSFMYSDKTELGKWLHSKNGIEKIGDYIFVHAGLSPKILDFNLTFSQINEIARNNWDKDLYNKPEKDEKANFLIGREGIFWYRGLAMDYKYYDKITENELDKILSFYQAKKMVFGHSVVDDITKDFNGKIIDIDLKHGKEKNSEKTKGLLIENGIEYKLDGKGKKTKL</sequence>
<accession>A0ABY5NVX3</accession>
<dbReference type="Proteomes" id="UP001317001">
    <property type="component" value="Chromosome"/>
</dbReference>
<protein>
    <submittedName>
        <fullName evidence="3">Metallophosphoesterase</fullName>
    </submittedName>
</protein>
<dbReference type="InterPro" id="IPR004843">
    <property type="entry name" value="Calcineurin-like_PHP"/>
</dbReference>
<dbReference type="RefSeq" id="WP_257500492.1">
    <property type="nucleotide sequence ID" value="NZ_CP102382.1"/>
</dbReference>
<keyword evidence="1" id="KW-1133">Transmembrane helix</keyword>
<dbReference type="Pfam" id="PF00149">
    <property type="entry name" value="Metallophos"/>
    <property type="match status" value="1"/>
</dbReference>
<organism evidence="3 4">
    <name type="scientific">Paenimyroides aestuarii</name>
    <dbReference type="NCBI Taxonomy" id="2968490"/>
    <lineage>
        <taxon>Bacteria</taxon>
        <taxon>Pseudomonadati</taxon>
        <taxon>Bacteroidota</taxon>
        <taxon>Flavobacteriia</taxon>
        <taxon>Flavobacteriales</taxon>
        <taxon>Flavobacteriaceae</taxon>
        <taxon>Paenimyroides</taxon>
    </lineage>
</organism>
<feature type="domain" description="Calcineurin-like phosphoesterase" evidence="2">
    <location>
        <begin position="135"/>
        <end position="364"/>
    </location>
</feature>
<evidence type="ECO:0000313" key="4">
    <source>
        <dbReference type="Proteomes" id="UP001317001"/>
    </source>
</evidence>
<dbReference type="InterPro" id="IPR029052">
    <property type="entry name" value="Metallo-depent_PP-like"/>
</dbReference>
<dbReference type="EMBL" id="CP102382">
    <property type="protein sequence ID" value="UUV22577.1"/>
    <property type="molecule type" value="Genomic_DNA"/>
</dbReference>
<name>A0ABY5NVX3_9FLAO</name>
<dbReference type="PANTHER" id="PTHR46546">
    <property type="entry name" value="SHEWANELLA-LIKE PROTEIN PHOSPHATASE 1"/>
    <property type="match status" value="1"/>
</dbReference>
<dbReference type="SUPFAM" id="SSF56300">
    <property type="entry name" value="Metallo-dependent phosphatases"/>
    <property type="match status" value="1"/>
</dbReference>
<keyword evidence="1" id="KW-0812">Transmembrane</keyword>
<proteinExistence type="predicted"/>
<dbReference type="Gene3D" id="3.60.21.10">
    <property type="match status" value="1"/>
</dbReference>
<keyword evidence="4" id="KW-1185">Reference proteome</keyword>
<reference evidence="3 4" key="1">
    <citation type="submission" date="2022-08" db="EMBL/GenBank/DDBJ databases">
        <title>Myroides zhujiangensis sp. nov., a novel bacterium isolated from sediment in the Pearl River Estuary.</title>
        <authorList>
            <person name="Cui L."/>
        </authorList>
    </citation>
    <scope>NUCLEOTIDE SEQUENCE [LARGE SCALE GENOMIC DNA]</scope>
    <source>
        <strain evidence="3 4">SCSIO 72103</strain>
    </source>
</reference>
<evidence type="ECO:0000313" key="3">
    <source>
        <dbReference type="EMBL" id="UUV22577.1"/>
    </source>
</evidence>
<evidence type="ECO:0000256" key="1">
    <source>
        <dbReference type="SAM" id="Phobius"/>
    </source>
</evidence>
<dbReference type="PANTHER" id="PTHR46546:SF4">
    <property type="entry name" value="SHEWANELLA-LIKE PROTEIN PHOSPHATASE 1"/>
    <property type="match status" value="1"/>
</dbReference>
<feature type="transmembrane region" description="Helical" evidence="1">
    <location>
        <begin position="12"/>
        <end position="33"/>
    </location>
</feature>